<name>A0A0A3XY09_BRAJP</name>
<protein>
    <recommendedName>
        <fullName evidence="2">FAD dependent oxidoreductase domain-containing protein</fullName>
    </recommendedName>
</protein>
<dbReference type="PANTHER" id="PTHR13847">
    <property type="entry name" value="SARCOSINE DEHYDROGENASE-RELATED"/>
    <property type="match status" value="1"/>
</dbReference>
<feature type="domain" description="FAD dependent oxidoreductase" evidence="2">
    <location>
        <begin position="44"/>
        <end position="147"/>
    </location>
</feature>
<keyword evidence="1" id="KW-0560">Oxidoreductase</keyword>
<evidence type="ECO:0000256" key="1">
    <source>
        <dbReference type="ARBA" id="ARBA00023002"/>
    </source>
</evidence>
<organism evidence="3 4">
    <name type="scientific">Bradyrhizobium japonicum</name>
    <dbReference type="NCBI Taxonomy" id="375"/>
    <lineage>
        <taxon>Bacteria</taxon>
        <taxon>Pseudomonadati</taxon>
        <taxon>Pseudomonadota</taxon>
        <taxon>Alphaproteobacteria</taxon>
        <taxon>Hyphomicrobiales</taxon>
        <taxon>Nitrobacteraceae</taxon>
        <taxon>Bradyrhizobium</taxon>
    </lineage>
</organism>
<dbReference type="GO" id="GO:0016491">
    <property type="term" value="F:oxidoreductase activity"/>
    <property type="evidence" value="ECO:0007669"/>
    <property type="project" value="UniProtKB-KW"/>
</dbReference>
<reference evidence="3 4" key="1">
    <citation type="submission" date="2014-09" db="EMBL/GenBank/DDBJ databases">
        <title>Draft genome of Bradyrhizobium japonicum Is-34.</title>
        <authorList>
            <person name="Tsurumaru H."/>
            <person name="Yamakawa T."/>
            <person name="Hashimoto S."/>
            <person name="Okizaki K."/>
            <person name="Kanesaki Y."/>
            <person name="Yoshikawa H."/>
            <person name="Yajima S."/>
        </authorList>
    </citation>
    <scope>NUCLEOTIDE SEQUENCE [LARGE SCALE GENOMIC DNA]</scope>
    <source>
        <strain evidence="3 4">Is-34</strain>
    </source>
</reference>
<proteinExistence type="predicted"/>
<dbReference type="Proteomes" id="UP000030377">
    <property type="component" value="Unassembled WGS sequence"/>
</dbReference>
<dbReference type="InterPro" id="IPR036188">
    <property type="entry name" value="FAD/NAD-bd_sf"/>
</dbReference>
<dbReference type="EMBL" id="JRPN01000016">
    <property type="protein sequence ID" value="KGT78011.1"/>
    <property type="molecule type" value="Genomic_DNA"/>
</dbReference>
<comment type="caution">
    <text evidence="3">The sequence shown here is derived from an EMBL/GenBank/DDBJ whole genome shotgun (WGS) entry which is preliminary data.</text>
</comment>
<dbReference type="SUPFAM" id="SSF51905">
    <property type="entry name" value="FAD/NAD(P)-binding domain"/>
    <property type="match status" value="1"/>
</dbReference>
<gene>
    <name evidence="3" type="ORF">MA20_20035</name>
</gene>
<accession>A0A0A3XY09</accession>
<dbReference type="PANTHER" id="PTHR13847:SF289">
    <property type="entry name" value="GLYCINE OXIDASE"/>
    <property type="match status" value="1"/>
</dbReference>
<dbReference type="GO" id="GO:0005737">
    <property type="term" value="C:cytoplasm"/>
    <property type="evidence" value="ECO:0007669"/>
    <property type="project" value="TreeGrafter"/>
</dbReference>
<dbReference type="InterPro" id="IPR006076">
    <property type="entry name" value="FAD-dep_OxRdtase"/>
</dbReference>
<evidence type="ECO:0000313" key="4">
    <source>
        <dbReference type="Proteomes" id="UP000030377"/>
    </source>
</evidence>
<evidence type="ECO:0000259" key="2">
    <source>
        <dbReference type="Pfam" id="PF01266"/>
    </source>
</evidence>
<dbReference type="Gene3D" id="3.50.50.60">
    <property type="entry name" value="FAD/NAD(P)-binding domain"/>
    <property type="match status" value="1"/>
</dbReference>
<sequence>MLAAGNDTNTLLTSGGFMPLRLTAAPGPLVDLCCALGTQGVRRAIYADKLHIRPGDHGGFLAGVTAAAGDGPEHERMEEERRSLISSASQWIMNFAEMGQRWAVGVRPMPADGRPMIGAIDEDRTVYVAVMHGGITLGPLAGRLVASEIVQENEAIELNAYRPRRSIAQDADWREQTLSPDRSM</sequence>
<dbReference type="Pfam" id="PF01266">
    <property type="entry name" value="DAO"/>
    <property type="match status" value="1"/>
</dbReference>
<dbReference type="Gene3D" id="3.30.9.10">
    <property type="entry name" value="D-Amino Acid Oxidase, subunit A, domain 2"/>
    <property type="match status" value="1"/>
</dbReference>
<evidence type="ECO:0000313" key="3">
    <source>
        <dbReference type="EMBL" id="KGT78011.1"/>
    </source>
</evidence>
<dbReference type="AlphaFoldDB" id="A0A0A3XY09"/>